<keyword evidence="2" id="KW-0812">Transmembrane</keyword>
<keyword evidence="2" id="KW-0472">Membrane</keyword>
<reference evidence="4" key="1">
    <citation type="submission" date="2023-06" db="EMBL/GenBank/DDBJ databases">
        <title>Genomic analysis of the entomopathogenic nematode Steinernema hermaphroditum.</title>
        <authorList>
            <person name="Schwarz E.M."/>
            <person name="Heppert J.K."/>
            <person name="Baniya A."/>
            <person name="Schwartz H.T."/>
            <person name="Tan C.-H."/>
            <person name="Antoshechkin I."/>
            <person name="Sternberg P.W."/>
            <person name="Goodrich-Blair H."/>
            <person name="Dillman A.R."/>
        </authorList>
    </citation>
    <scope>NUCLEOTIDE SEQUENCE</scope>
    <source>
        <strain evidence="4">PS9179</strain>
        <tissue evidence="4">Whole animal</tissue>
    </source>
</reference>
<dbReference type="Proteomes" id="UP001175271">
    <property type="component" value="Unassembled WGS sequence"/>
</dbReference>
<keyword evidence="1" id="KW-0677">Repeat</keyword>
<dbReference type="InterPro" id="IPR002486">
    <property type="entry name" value="Col_cuticle_N"/>
</dbReference>
<dbReference type="AlphaFoldDB" id="A0AA39IQR8"/>
<feature type="domain" description="Nematode cuticle collagen N-terminal" evidence="3">
    <location>
        <begin position="11"/>
        <end position="51"/>
    </location>
</feature>
<evidence type="ECO:0000259" key="3">
    <source>
        <dbReference type="Pfam" id="PF01484"/>
    </source>
</evidence>
<keyword evidence="2" id="KW-1133">Transmembrane helix</keyword>
<feature type="transmembrane region" description="Helical" evidence="2">
    <location>
        <begin position="7"/>
        <end position="31"/>
    </location>
</feature>
<evidence type="ECO:0000313" key="5">
    <source>
        <dbReference type="Proteomes" id="UP001175271"/>
    </source>
</evidence>
<dbReference type="EMBL" id="JAUCMV010000001">
    <property type="protein sequence ID" value="KAK0428738.1"/>
    <property type="molecule type" value="Genomic_DNA"/>
</dbReference>
<organism evidence="4 5">
    <name type="scientific">Steinernema hermaphroditum</name>
    <dbReference type="NCBI Taxonomy" id="289476"/>
    <lineage>
        <taxon>Eukaryota</taxon>
        <taxon>Metazoa</taxon>
        <taxon>Ecdysozoa</taxon>
        <taxon>Nematoda</taxon>
        <taxon>Chromadorea</taxon>
        <taxon>Rhabditida</taxon>
        <taxon>Tylenchina</taxon>
        <taxon>Panagrolaimomorpha</taxon>
        <taxon>Strongyloidoidea</taxon>
        <taxon>Steinernematidae</taxon>
        <taxon>Steinernema</taxon>
    </lineage>
</organism>
<gene>
    <name evidence="4" type="ORF">QR680_010980</name>
</gene>
<dbReference type="Pfam" id="PF01484">
    <property type="entry name" value="Col_cuticle_N"/>
    <property type="match status" value="1"/>
</dbReference>
<protein>
    <recommendedName>
        <fullName evidence="3">Nematode cuticle collagen N-terminal domain-containing protein</fullName>
    </recommendedName>
</protein>
<proteinExistence type="predicted"/>
<dbReference type="GO" id="GO:0042302">
    <property type="term" value="F:structural constituent of cuticle"/>
    <property type="evidence" value="ECO:0007669"/>
    <property type="project" value="InterPro"/>
</dbReference>
<sequence>MVSVVRVVLGAATAGSALVIIASIVVIGGLFNEVNQMYAEVLADVEETKLAARIHRFSFEFAHTEAALFRLLTKIYIGCFLDEI</sequence>
<comment type="caution">
    <text evidence="4">The sequence shown here is derived from an EMBL/GenBank/DDBJ whole genome shotgun (WGS) entry which is preliminary data.</text>
</comment>
<evidence type="ECO:0000256" key="2">
    <source>
        <dbReference type="SAM" id="Phobius"/>
    </source>
</evidence>
<evidence type="ECO:0000313" key="4">
    <source>
        <dbReference type="EMBL" id="KAK0428738.1"/>
    </source>
</evidence>
<accession>A0AA39IQR8</accession>
<evidence type="ECO:0000256" key="1">
    <source>
        <dbReference type="ARBA" id="ARBA00022737"/>
    </source>
</evidence>
<keyword evidence="5" id="KW-1185">Reference proteome</keyword>
<name>A0AA39IQR8_9BILA</name>